<organism evidence="4 5">
    <name type="scientific">Sphaerotilus microaerophilus</name>
    <dbReference type="NCBI Taxonomy" id="2914710"/>
    <lineage>
        <taxon>Bacteria</taxon>
        <taxon>Pseudomonadati</taxon>
        <taxon>Pseudomonadota</taxon>
        <taxon>Betaproteobacteria</taxon>
        <taxon>Burkholderiales</taxon>
        <taxon>Sphaerotilaceae</taxon>
        <taxon>Sphaerotilus</taxon>
    </lineage>
</organism>
<gene>
    <name evidence="4" type="ORF">CATMQ487_00820</name>
</gene>
<dbReference type="EMBL" id="AP025730">
    <property type="protein sequence ID" value="BDI03112.1"/>
    <property type="molecule type" value="Genomic_DNA"/>
</dbReference>
<dbReference type="CDD" id="cd04301">
    <property type="entry name" value="NAT_SF"/>
    <property type="match status" value="1"/>
</dbReference>
<dbReference type="PANTHER" id="PTHR43420">
    <property type="entry name" value="ACETYLTRANSFERASE"/>
    <property type="match status" value="1"/>
</dbReference>
<protein>
    <recommendedName>
        <fullName evidence="3">N-acetyltransferase domain-containing protein</fullName>
    </recommendedName>
</protein>
<evidence type="ECO:0000259" key="3">
    <source>
        <dbReference type="PROSITE" id="PS51186"/>
    </source>
</evidence>
<dbReference type="Proteomes" id="UP001057498">
    <property type="component" value="Chromosome"/>
</dbReference>
<dbReference type="InterPro" id="IPR016181">
    <property type="entry name" value="Acyl_CoA_acyltransferase"/>
</dbReference>
<evidence type="ECO:0000313" key="5">
    <source>
        <dbReference type="Proteomes" id="UP001057498"/>
    </source>
</evidence>
<dbReference type="InterPro" id="IPR050680">
    <property type="entry name" value="YpeA/RimI_acetyltransf"/>
</dbReference>
<dbReference type="Gene3D" id="3.40.630.30">
    <property type="match status" value="1"/>
</dbReference>
<accession>A0ABM7YEE4</accession>
<reference evidence="4" key="1">
    <citation type="submission" date="2022-04" db="EMBL/GenBank/DDBJ databases">
        <title>Whole genome sequence of Sphaerotilus sp. FB-5.</title>
        <authorList>
            <person name="Takeda M."/>
            <person name="Narihara S."/>
            <person name="Akimoto M."/>
            <person name="Akimoto R."/>
            <person name="Nishiyashiki S."/>
            <person name="Murakami T."/>
        </authorList>
    </citation>
    <scope>NUCLEOTIDE SEQUENCE</scope>
    <source>
        <strain evidence="4">FB-5</strain>
    </source>
</reference>
<keyword evidence="5" id="KW-1185">Reference proteome</keyword>
<name>A0ABM7YEE4_9BURK</name>
<dbReference type="SUPFAM" id="SSF55729">
    <property type="entry name" value="Acyl-CoA N-acyltransferases (Nat)"/>
    <property type="match status" value="1"/>
</dbReference>
<evidence type="ECO:0000256" key="2">
    <source>
        <dbReference type="ARBA" id="ARBA00023315"/>
    </source>
</evidence>
<evidence type="ECO:0000256" key="1">
    <source>
        <dbReference type="ARBA" id="ARBA00022679"/>
    </source>
</evidence>
<dbReference type="Pfam" id="PF00583">
    <property type="entry name" value="Acetyltransf_1"/>
    <property type="match status" value="1"/>
</dbReference>
<evidence type="ECO:0000313" key="4">
    <source>
        <dbReference type="EMBL" id="BDI03112.1"/>
    </source>
</evidence>
<dbReference type="InterPro" id="IPR000182">
    <property type="entry name" value="GNAT_dom"/>
</dbReference>
<dbReference type="PROSITE" id="PS51186">
    <property type="entry name" value="GNAT"/>
    <property type="match status" value="1"/>
</dbReference>
<proteinExistence type="predicted"/>
<keyword evidence="2" id="KW-0012">Acyltransferase</keyword>
<keyword evidence="1" id="KW-0808">Transferase</keyword>
<sequence>MPHRLAQVPSPGALPGLLPMPFPNPQPLRYRDWPQVAALALRSLPDLQARTLRYYLCHHSNGFHVLREGRRVLGLSFVQREPGSGELWLTMIAVDGDQRRRGLGSLLLQQVEARAAGMGLARVGLRCRQDNAQALAMYRRFGYAVTGESRHPRTGDPVFVLHKRLPTGAQGTPQLPLLRREVPRLRCWLNRAVHIGLFGLRV</sequence>
<feature type="domain" description="N-acetyltransferase" evidence="3">
    <location>
        <begin position="20"/>
        <end position="166"/>
    </location>
</feature>
<dbReference type="PANTHER" id="PTHR43420:SF12">
    <property type="entry name" value="N-ACETYLTRANSFERASE DOMAIN-CONTAINING PROTEIN"/>
    <property type="match status" value="1"/>
</dbReference>